<dbReference type="GO" id="GO:0016020">
    <property type="term" value="C:membrane"/>
    <property type="evidence" value="ECO:0007669"/>
    <property type="project" value="UniProtKB-SubCell"/>
</dbReference>
<dbReference type="Proteomes" id="UP000305948">
    <property type="component" value="Unassembled WGS sequence"/>
</dbReference>
<evidence type="ECO:0000256" key="4">
    <source>
        <dbReference type="ARBA" id="ARBA00023136"/>
    </source>
</evidence>
<evidence type="ECO:0000256" key="3">
    <source>
        <dbReference type="ARBA" id="ARBA00022989"/>
    </source>
</evidence>
<gene>
    <name evidence="7" type="ORF">OE88DRAFT_1665984</name>
</gene>
<keyword evidence="8" id="KW-1185">Reference proteome</keyword>
<evidence type="ECO:0000313" key="8">
    <source>
        <dbReference type="Proteomes" id="UP000305948"/>
    </source>
</evidence>
<evidence type="ECO:0000256" key="1">
    <source>
        <dbReference type="ARBA" id="ARBA00004141"/>
    </source>
</evidence>
<reference evidence="7 8" key="1">
    <citation type="journal article" date="2019" name="Nat. Ecol. Evol.">
        <title>Megaphylogeny resolves global patterns of mushroom evolution.</title>
        <authorList>
            <person name="Varga T."/>
            <person name="Krizsan K."/>
            <person name="Foldi C."/>
            <person name="Dima B."/>
            <person name="Sanchez-Garcia M."/>
            <person name="Sanchez-Ramirez S."/>
            <person name="Szollosi G.J."/>
            <person name="Szarkandi J.G."/>
            <person name="Papp V."/>
            <person name="Albert L."/>
            <person name="Andreopoulos W."/>
            <person name="Angelini C."/>
            <person name="Antonin V."/>
            <person name="Barry K.W."/>
            <person name="Bougher N.L."/>
            <person name="Buchanan P."/>
            <person name="Buyck B."/>
            <person name="Bense V."/>
            <person name="Catcheside P."/>
            <person name="Chovatia M."/>
            <person name="Cooper J."/>
            <person name="Damon W."/>
            <person name="Desjardin D."/>
            <person name="Finy P."/>
            <person name="Geml J."/>
            <person name="Haridas S."/>
            <person name="Hughes K."/>
            <person name="Justo A."/>
            <person name="Karasinski D."/>
            <person name="Kautmanova I."/>
            <person name="Kiss B."/>
            <person name="Kocsube S."/>
            <person name="Kotiranta H."/>
            <person name="LaButti K.M."/>
            <person name="Lechner B.E."/>
            <person name="Liimatainen K."/>
            <person name="Lipzen A."/>
            <person name="Lukacs Z."/>
            <person name="Mihaltcheva S."/>
            <person name="Morgado L.N."/>
            <person name="Niskanen T."/>
            <person name="Noordeloos M.E."/>
            <person name="Ohm R.A."/>
            <person name="Ortiz-Santana B."/>
            <person name="Ovrebo C."/>
            <person name="Racz N."/>
            <person name="Riley R."/>
            <person name="Savchenko A."/>
            <person name="Shiryaev A."/>
            <person name="Soop K."/>
            <person name="Spirin V."/>
            <person name="Szebenyi C."/>
            <person name="Tomsovsky M."/>
            <person name="Tulloss R.E."/>
            <person name="Uehling J."/>
            <person name="Grigoriev I.V."/>
            <person name="Vagvolgyi C."/>
            <person name="Papp T."/>
            <person name="Martin F.M."/>
            <person name="Miettinen O."/>
            <person name="Hibbett D.S."/>
            <person name="Nagy L.G."/>
        </authorList>
    </citation>
    <scope>NUCLEOTIDE SEQUENCE [LARGE SCALE GENOMIC DNA]</scope>
    <source>
        <strain evidence="7 8">OMC1185</strain>
    </source>
</reference>
<evidence type="ECO:0000313" key="7">
    <source>
        <dbReference type="EMBL" id="TFK47287.1"/>
    </source>
</evidence>
<keyword evidence="2 6" id="KW-0812">Transmembrane</keyword>
<name>A0A5C3MQW9_9AGAM</name>
<comment type="subcellular location">
    <subcellularLocation>
        <location evidence="1">Membrane</location>
        <topology evidence="1">Multi-pass membrane protein</topology>
    </subcellularLocation>
</comment>
<protein>
    <submittedName>
        <fullName evidence="7">Uncharacterized protein</fullName>
    </submittedName>
</protein>
<evidence type="ECO:0000256" key="6">
    <source>
        <dbReference type="SAM" id="Phobius"/>
    </source>
</evidence>
<dbReference type="OrthoDB" id="5348404at2759"/>
<keyword evidence="3 6" id="KW-1133">Transmembrane helix</keyword>
<evidence type="ECO:0000256" key="5">
    <source>
        <dbReference type="SAM" id="MobiDB-lite"/>
    </source>
</evidence>
<dbReference type="Pfam" id="PF03619">
    <property type="entry name" value="Solute_trans_a"/>
    <property type="match status" value="1"/>
</dbReference>
<keyword evidence="4 6" id="KW-0472">Membrane</keyword>
<dbReference type="InterPro" id="IPR005178">
    <property type="entry name" value="Ostalpha/TMEM184C"/>
</dbReference>
<proteinExistence type="predicted"/>
<dbReference type="AlphaFoldDB" id="A0A5C3MQW9"/>
<organism evidence="7 8">
    <name type="scientific">Heliocybe sulcata</name>
    <dbReference type="NCBI Taxonomy" id="5364"/>
    <lineage>
        <taxon>Eukaryota</taxon>
        <taxon>Fungi</taxon>
        <taxon>Dikarya</taxon>
        <taxon>Basidiomycota</taxon>
        <taxon>Agaricomycotina</taxon>
        <taxon>Agaricomycetes</taxon>
        <taxon>Gloeophyllales</taxon>
        <taxon>Gloeophyllaceae</taxon>
        <taxon>Heliocybe</taxon>
    </lineage>
</organism>
<evidence type="ECO:0000256" key="2">
    <source>
        <dbReference type="ARBA" id="ARBA00022692"/>
    </source>
</evidence>
<dbReference type="EMBL" id="ML213524">
    <property type="protein sequence ID" value="TFK47287.1"/>
    <property type="molecule type" value="Genomic_DNA"/>
</dbReference>
<feature type="transmembrane region" description="Helical" evidence="6">
    <location>
        <begin position="28"/>
        <end position="52"/>
    </location>
</feature>
<feature type="region of interest" description="Disordered" evidence="5">
    <location>
        <begin position="1"/>
        <end position="22"/>
    </location>
</feature>
<sequence length="70" mass="7412">MTNLTTFAMTGDKDTDLGSGSGSSLSPVLLTVSGISTLVATVISVMSITLQLKNYRKPILQRFALMSFLA</sequence>
<dbReference type="STRING" id="5364.A0A5C3MQW9"/>
<accession>A0A5C3MQW9</accession>